<dbReference type="EMBL" id="OY660879">
    <property type="protein sequence ID" value="CAJ1076953.1"/>
    <property type="molecule type" value="Genomic_DNA"/>
</dbReference>
<proteinExistence type="predicted"/>
<dbReference type="EMBL" id="OY660879">
    <property type="protein sequence ID" value="CAJ1076952.1"/>
    <property type="molecule type" value="Genomic_DNA"/>
</dbReference>
<dbReference type="SUPFAM" id="SSF52266">
    <property type="entry name" value="SGNH hydrolase"/>
    <property type="match status" value="1"/>
</dbReference>
<feature type="region of interest" description="Disordered" evidence="1">
    <location>
        <begin position="295"/>
        <end position="314"/>
    </location>
</feature>
<feature type="compositionally biased region" description="Polar residues" evidence="1">
    <location>
        <begin position="379"/>
        <end position="388"/>
    </location>
</feature>
<protein>
    <submittedName>
        <fullName evidence="3">Uncharacterized protein</fullName>
    </submittedName>
</protein>
<feature type="region of interest" description="Disordered" evidence="1">
    <location>
        <begin position="360"/>
        <end position="388"/>
    </location>
</feature>
<gene>
    <name evidence="3" type="ORF">XNOV1_A005103</name>
    <name evidence="2" type="ORF">XNOV1_A036498</name>
</gene>
<accession>A0AAV1GTS8</accession>
<reference evidence="3" key="1">
    <citation type="submission" date="2023-08" db="EMBL/GenBank/DDBJ databases">
        <authorList>
            <person name="Alioto T."/>
            <person name="Alioto T."/>
            <person name="Gomez Garrido J."/>
        </authorList>
    </citation>
    <scope>NUCLEOTIDE SEQUENCE</scope>
</reference>
<dbReference type="InterPro" id="IPR036514">
    <property type="entry name" value="SGNH_hydro_sf"/>
</dbReference>
<evidence type="ECO:0000313" key="4">
    <source>
        <dbReference type="Proteomes" id="UP001178508"/>
    </source>
</evidence>
<name>A0AAV1GTS8_XYRNO</name>
<dbReference type="AlphaFoldDB" id="A0AAV1GTS8"/>
<dbReference type="Gene3D" id="3.40.50.1110">
    <property type="entry name" value="SGNH hydrolase"/>
    <property type="match status" value="1"/>
</dbReference>
<feature type="compositionally biased region" description="Pro residues" evidence="1">
    <location>
        <begin position="52"/>
        <end position="61"/>
    </location>
</feature>
<evidence type="ECO:0000313" key="3">
    <source>
        <dbReference type="EMBL" id="CAJ1076953.1"/>
    </source>
</evidence>
<keyword evidence="4" id="KW-1185">Reference proteome</keyword>
<feature type="region of interest" description="Disordered" evidence="1">
    <location>
        <begin position="29"/>
        <end position="67"/>
    </location>
</feature>
<dbReference type="Proteomes" id="UP001178508">
    <property type="component" value="Chromosome 16"/>
</dbReference>
<feature type="region of interest" description="Disordered" evidence="1">
    <location>
        <begin position="83"/>
        <end position="105"/>
    </location>
</feature>
<evidence type="ECO:0000313" key="2">
    <source>
        <dbReference type="EMBL" id="CAJ1076952.1"/>
    </source>
</evidence>
<feature type="region of interest" description="Disordered" evidence="1">
    <location>
        <begin position="403"/>
        <end position="435"/>
    </location>
</feature>
<sequence>MSGYNTDWTEVRYGRRARRFRQQSWDRRDGYGWGKARAFPAPYGRRDRVPSPYQPVPPPRPARFYGPQSKTYASVVGRQFNRRPAPRFYKNPPVQQHSDNIRRQPADPQFGRLVRTMHSLIKIVHHYQNVAPKAGKGEPKIISRMVEVLATMIKPAVPTQRTMEFIKGNAENWGYNTVTILMDHYKDGLDVVLGELEGILIPRWKDAFEVAVRWAKRNLPRITADVIDHAEALITERAEALLTERTEVREEAPQPTVQKNITLQSFRGTKDKSHGLNIQPPAKQSVATMTEQVQQTDSEWASSPKEQRQAYRGRKGVVLPEDEVFVEEVEEVEEQPRVIHDQILTNSQLATLFDELDAEEERERLEARAAREPPKDSEQQTSTPNQTEVQVQVLRDAFPEPDEVEALGSEDPGPEVDDGEVFQDSSDRFLGPEPERFKVNCHSNTQKKLTEWDLVVEKKYLIIGDSNLESIPPYFNKNLQIDSFPDGHFRHAQVLMDKRAPQQDDVVVEKVVLSFGINGRQNKSDTTVKSVQGAIRSTKRRFPYAQVWVPLINFSSALPNDEKENLQSLNAHIKKNMGFIPPLPEEKFVTTVDDVHWTSETGAAMFDHWTAFLNLSAP</sequence>
<evidence type="ECO:0000256" key="1">
    <source>
        <dbReference type="SAM" id="MobiDB-lite"/>
    </source>
</evidence>
<feature type="compositionally biased region" description="Basic and acidic residues" evidence="1">
    <location>
        <begin position="361"/>
        <end position="378"/>
    </location>
</feature>
<feature type="compositionally biased region" description="Acidic residues" evidence="1">
    <location>
        <begin position="412"/>
        <end position="421"/>
    </location>
</feature>
<organism evidence="3 4">
    <name type="scientific">Xyrichtys novacula</name>
    <name type="common">Pearly razorfish</name>
    <name type="synonym">Hemipteronotus novacula</name>
    <dbReference type="NCBI Taxonomy" id="13765"/>
    <lineage>
        <taxon>Eukaryota</taxon>
        <taxon>Metazoa</taxon>
        <taxon>Chordata</taxon>
        <taxon>Craniata</taxon>
        <taxon>Vertebrata</taxon>
        <taxon>Euteleostomi</taxon>
        <taxon>Actinopterygii</taxon>
        <taxon>Neopterygii</taxon>
        <taxon>Teleostei</taxon>
        <taxon>Neoteleostei</taxon>
        <taxon>Acanthomorphata</taxon>
        <taxon>Eupercaria</taxon>
        <taxon>Labriformes</taxon>
        <taxon>Labridae</taxon>
        <taxon>Xyrichtys</taxon>
    </lineage>
</organism>